<feature type="transmembrane region" description="Helical" evidence="6">
    <location>
        <begin position="328"/>
        <end position="346"/>
    </location>
</feature>
<keyword evidence="4 6" id="KW-0472">Membrane</keyword>
<dbReference type="GO" id="GO:0042147">
    <property type="term" value="P:retrograde transport, endosome to Golgi"/>
    <property type="evidence" value="ECO:0007669"/>
    <property type="project" value="TreeGrafter"/>
</dbReference>
<feature type="transmembrane region" description="Helical" evidence="6">
    <location>
        <begin position="270"/>
        <end position="288"/>
    </location>
</feature>
<proteinExistence type="predicted"/>
<dbReference type="InterPro" id="IPR006603">
    <property type="entry name" value="PQ-loop_rpt"/>
</dbReference>
<dbReference type="GO" id="GO:0005802">
    <property type="term" value="C:trans-Golgi network"/>
    <property type="evidence" value="ECO:0007669"/>
    <property type="project" value="TreeGrafter"/>
</dbReference>
<keyword evidence="2 6" id="KW-0812">Transmembrane</keyword>
<evidence type="ECO:0000313" key="7">
    <source>
        <dbReference type="EMBL" id="PWN20059.1"/>
    </source>
</evidence>
<keyword evidence="3 6" id="KW-1133">Transmembrane helix</keyword>
<dbReference type="PANTHER" id="PTHR14856:SF9">
    <property type="entry name" value="PQ-LOOP REPEAT-CONTAINING PROTEIN 1"/>
    <property type="match status" value="1"/>
</dbReference>
<dbReference type="Proteomes" id="UP000245942">
    <property type="component" value="Unassembled WGS sequence"/>
</dbReference>
<dbReference type="EMBL" id="KZ819329">
    <property type="protein sequence ID" value="PWN20059.1"/>
    <property type="molecule type" value="Genomic_DNA"/>
</dbReference>
<organism evidence="7 8">
    <name type="scientific">Pseudomicrostroma glucosiphilum</name>
    <dbReference type="NCBI Taxonomy" id="1684307"/>
    <lineage>
        <taxon>Eukaryota</taxon>
        <taxon>Fungi</taxon>
        <taxon>Dikarya</taxon>
        <taxon>Basidiomycota</taxon>
        <taxon>Ustilaginomycotina</taxon>
        <taxon>Exobasidiomycetes</taxon>
        <taxon>Microstromatales</taxon>
        <taxon>Microstromatales incertae sedis</taxon>
        <taxon>Pseudomicrostroma</taxon>
    </lineage>
</organism>
<evidence type="ECO:0000256" key="5">
    <source>
        <dbReference type="SAM" id="MobiDB-lite"/>
    </source>
</evidence>
<dbReference type="GO" id="GO:0005829">
    <property type="term" value="C:cytosol"/>
    <property type="evidence" value="ECO:0007669"/>
    <property type="project" value="GOC"/>
</dbReference>
<sequence>MSTIGLVASLAMAVGAPLIYADQAYSIQKKRSSTGFSKDVCAVLLLANIARCFWWLSERFELPLLLQSVLMIISQLGLLGLLLKYREGSYASSAFTSSSEDYAGGRDPGPAGARGGPARGARPSTTAGQGQSGERESLRSSQPEPAAQGRGTASRAPAPDAGFAALFSGSSSRGGYAPVLSGLHLPTLPYLEPSSAGPEVHEEVEEEEEEDQEPTSLLTRTTRRAHKVARRRGTQLKTLLGVRSDGSLRQDGSSSSRPLGFWTWTTMPSYLAFLFLYCLLLLFLHLIFSSSSTYNSLLGLYALGLESALPLPQLLANQRRRSLSGFRLSVLAGWLFGDLFKTAYFLFRSSPWPFLLGGCFALAIDVGIVVQSRMFQEQTEKDDREEEERKRADEALRLEEEAAAAAYHGGVGVGAGGADVLDVSSRRRRDEDLDQDLEDDALLFDSAKVDGMSGKGRGGAGAGAAGGGDLSSGSKVFTIEADED</sequence>
<reference evidence="7 8" key="1">
    <citation type="journal article" date="2018" name="Mol. Biol. Evol.">
        <title>Broad Genomic Sampling Reveals a Smut Pathogenic Ancestry of the Fungal Clade Ustilaginomycotina.</title>
        <authorList>
            <person name="Kijpornyongpan T."/>
            <person name="Mondo S.J."/>
            <person name="Barry K."/>
            <person name="Sandor L."/>
            <person name="Lee J."/>
            <person name="Lipzen A."/>
            <person name="Pangilinan J."/>
            <person name="LaButti K."/>
            <person name="Hainaut M."/>
            <person name="Henrissat B."/>
            <person name="Grigoriev I.V."/>
            <person name="Spatafora J.W."/>
            <person name="Aime M.C."/>
        </authorList>
    </citation>
    <scope>NUCLEOTIDE SEQUENCE [LARGE SCALE GENOMIC DNA]</scope>
    <source>
        <strain evidence="7 8">MCA 4718</strain>
    </source>
</reference>
<dbReference type="PANTHER" id="PTHR14856">
    <property type="entry name" value="PQ-LOOP REPEAT-CONTAINING PROTEIN 1-LIKE PROTEIN"/>
    <property type="match status" value="1"/>
</dbReference>
<dbReference type="Gene3D" id="1.20.1280.290">
    <property type="match status" value="2"/>
</dbReference>
<feature type="region of interest" description="Disordered" evidence="5">
    <location>
        <begin position="190"/>
        <end position="231"/>
    </location>
</feature>
<evidence type="ECO:0000256" key="4">
    <source>
        <dbReference type="ARBA" id="ARBA00023136"/>
    </source>
</evidence>
<feature type="transmembrane region" description="Helical" evidence="6">
    <location>
        <begin position="352"/>
        <end position="370"/>
    </location>
</feature>
<gene>
    <name evidence="7" type="ORF">BCV69DRAFT_283592</name>
</gene>
<dbReference type="GeneID" id="37014500"/>
<dbReference type="GO" id="GO:0005768">
    <property type="term" value="C:endosome"/>
    <property type="evidence" value="ECO:0007669"/>
    <property type="project" value="TreeGrafter"/>
</dbReference>
<dbReference type="InterPro" id="IPR052241">
    <property type="entry name" value="SLC66/Scramblase_ANY1"/>
</dbReference>
<evidence type="ECO:0000256" key="2">
    <source>
        <dbReference type="ARBA" id="ARBA00022692"/>
    </source>
</evidence>
<comment type="subcellular location">
    <subcellularLocation>
        <location evidence="1">Membrane</location>
        <topology evidence="1">Multi-pass membrane protein</topology>
    </subcellularLocation>
</comment>
<dbReference type="GO" id="GO:0016020">
    <property type="term" value="C:membrane"/>
    <property type="evidence" value="ECO:0007669"/>
    <property type="project" value="UniProtKB-SubCell"/>
</dbReference>
<feature type="compositionally biased region" description="Basic residues" evidence="5">
    <location>
        <begin position="221"/>
        <end position="231"/>
    </location>
</feature>
<feature type="region of interest" description="Disordered" evidence="5">
    <location>
        <begin position="96"/>
        <end position="157"/>
    </location>
</feature>
<evidence type="ECO:0000256" key="3">
    <source>
        <dbReference type="ARBA" id="ARBA00022989"/>
    </source>
</evidence>
<keyword evidence="8" id="KW-1185">Reference proteome</keyword>
<dbReference type="STRING" id="1684307.A0A316U456"/>
<feature type="compositionally biased region" description="Acidic residues" evidence="5">
    <location>
        <begin position="202"/>
        <end position="213"/>
    </location>
</feature>
<name>A0A316U456_9BASI</name>
<feature type="region of interest" description="Disordered" evidence="5">
    <location>
        <begin position="449"/>
        <end position="484"/>
    </location>
</feature>
<dbReference type="OrthoDB" id="292213at2759"/>
<evidence type="ECO:0000313" key="8">
    <source>
        <dbReference type="Proteomes" id="UP000245942"/>
    </source>
</evidence>
<feature type="compositionally biased region" description="Gly residues" evidence="5">
    <location>
        <begin position="453"/>
        <end position="470"/>
    </location>
</feature>
<dbReference type="AlphaFoldDB" id="A0A316U456"/>
<evidence type="ECO:0000256" key="6">
    <source>
        <dbReference type="SAM" id="Phobius"/>
    </source>
</evidence>
<evidence type="ECO:0008006" key="9">
    <source>
        <dbReference type="Google" id="ProtNLM"/>
    </source>
</evidence>
<dbReference type="RefSeq" id="XP_025347219.1">
    <property type="nucleotide sequence ID" value="XM_025492766.1"/>
</dbReference>
<accession>A0A316U456</accession>
<evidence type="ECO:0000256" key="1">
    <source>
        <dbReference type="ARBA" id="ARBA00004141"/>
    </source>
</evidence>
<protein>
    <recommendedName>
        <fullName evidence="9">PQ-loop-domain-containing protein</fullName>
    </recommendedName>
</protein>
<dbReference type="Pfam" id="PF04193">
    <property type="entry name" value="PQ-loop"/>
    <property type="match status" value="1"/>
</dbReference>
<dbReference type="GO" id="GO:0045332">
    <property type="term" value="P:phospholipid translocation"/>
    <property type="evidence" value="ECO:0007669"/>
    <property type="project" value="TreeGrafter"/>
</dbReference>